<organism evidence="2 3">
    <name type="scientific">Trema orientale</name>
    <name type="common">Charcoal tree</name>
    <name type="synonym">Celtis orientalis</name>
    <dbReference type="NCBI Taxonomy" id="63057"/>
    <lineage>
        <taxon>Eukaryota</taxon>
        <taxon>Viridiplantae</taxon>
        <taxon>Streptophyta</taxon>
        <taxon>Embryophyta</taxon>
        <taxon>Tracheophyta</taxon>
        <taxon>Spermatophyta</taxon>
        <taxon>Magnoliopsida</taxon>
        <taxon>eudicotyledons</taxon>
        <taxon>Gunneridae</taxon>
        <taxon>Pentapetalae</taxon>
        <taxon>rosids</taxon>
        <taxon>fabids</taxon>
        <taxon>Rosales</taxon>
        <taxon>Cannabaceae</taxon>
        <taxon>Trema</taxon>
    </lineage>
</organism>
<reference evidence="3" key="1">
    <citation type="submission" date="2016-06" db="EMBL/GenBank/DDBJ databases">
        <title>Parallel loss of symbiosis genes in relatives of nitrogen-fixing non-legume Parasponia.</title>
        <authorList>
            <person name="Van Velzen R."/>
            <person name="Holmer R."/>
            <person name="Bu F."/>
            <person name="Rutten L."/>
            <person name="Van Zeijl A."/>
            <person name="Liu W."/>
            <person name="Santuari L."/>
            <person name="Cao Q."/>
            <person name="Sharma T."/>
            <person name="Shen D."/>
            <person name="Roswanjaya Y."/>
            <person name="Wardhani T."/>
            <person name="Kalhor M.S."/>
            <person name="Jansen J."/>
            <person name="Van den Hoogen J."/>
            <person name="Gungor B."/>
            <person name="Hartog M."/>
            <person name="Hontelez J."/>
            <person name="Verver J."/>
            <person name="Yang W.-C."/>
            <person name="Schijlen E."/>
            <person name="Repin R."/>
            <person name="Schilthuizen M."/>
            <person name="Schranz E."/>
            <person name="Heidstra R."/>
            <person name="Miyata K."/>
            <person name="Fedorova E."/>
            <person name="Kohlen W."/>
            <person name="Bisseling T."/>
            <person name="Smit S."/>
            <person name="Geurts R."/>
        </authorList>
    </citation>
    <scope>NUCLEOTIDE SEQUENCE [LARGE SCALE GENOMIC DNA]</scope>
    <source>
        <strain evidence="3">cv. RG33-2</strain>
    </source>
</reference>
<evidence type="ECO:0000313" key="3">
    <source>
        <dbReference type="Proteomes" id="UP000237000"/>
    </source>
</evidence>
<dbReference type="InParanoid" id="A0A2P5E912"/>
<dbReference type="EMBL" id="JXTC01000203">
    <property type="protein sequence ID" value="PON82035.1"/>
    <property type="molecule type" value="Genomic_DNA"/>
</dbReference>
<keyword evidence="3" id="KW-1185">Reference proteome</keyword>
<dbReference type="AlphaFoldDB" id="A0A2P5E912"/>
<accession>A0A2P5E912</accession>
<comment type="caution">
    <text evidence="2">The sequence shown here is derived from an EMBL/GenBank/DDBJ whole genome shotgun (WGS) entry which is preliminary data.</text>
</comment>
<name>A0A2P5E912_TREOI</name>
<feature type="compositionally biased region" description="Polar residues" evidence="1">
    <location>
        <begin position="52"/>
        <end position="64"/>
    </location>
</feature>
<sequence length="142" mass="15174">MKALASPREAALLDKVFTTSATSIANKDKRLNKRSSLRNRMLAEDDAKAGVVNSQKVEETTSNAEAVKKPSLAQSVGQNAIDSPDVLVHTPVACRSSSCKTSAGGALAIVPSKKKGGFDLLRKLLLRRKKGHSQKSRFSAKV</sequence>
<evidence type="ECO:0000313" key="2">
    <source>
        <dbReference type="EMBL" id="PON82035.1"/>
    </source>
</evidence>
<proteinExistence type="predicted"/>
<protein>
    <submittedName>
        <fullName evidence="2">Uncharacterized protein</fullName>
    </submittedName>
</protein>
<gene>
    <name evidence="2" type="ORF">TorRG33x02_221520</name>
</gene>
<dbReference type="Proteomes" id="UP000237000">
    <property type="component" value="Unassembled WGS sequence"/>
</dbReference>
<feature type="region of interest" description="Disordered" evidence="1">
    <location>
        <begin position="47"/>
        <end position="70"/>
    </location>
</feature>
<evidence type="ECO:0000256" key="1">
    <source>
        <dbReference type="SAM" id="MobiDB-lite"/>
    </source>
</evidence>